<accession>A0A1H6ZE15</accession>
<proteinExistence type="predicted"/>
<dbReference type="RefSeq" id="WP_042216023.1">
    <property type="nucleotide sequence ID" value="NZ_BBLU01000015.1"/>
</dbReference>
<dbReference type="PANTHER" id="PTHR38733">
    <property type="entry name" value="PROTEIN MCRC"/>
    <property type="match status" value="1"/>
</dbReference>
<dbReference type="EMBL" id="FNZI01000004">
    <property type="protein sequence ID" value="SEJ51641.1"/>
    <property type="molecule type" value="Genomic_DNA"/>
</dbReference>
<reference evidence="3" key="1">
    <citation type="submission" date="2016-10" db="EMBL/GenBank/DDBJ databases">
        <authorList>
            <person name="Varghese N."/>
        </authorList>
    </citation>
    <scope>NUCLEOTIDE SEQUENCE [LARGE SCALE GENOMIC DNA]</scope>
    <source>
        <strain evidence="3">DSM 24868</strain>
    </source>
</reference>
<dbReference type="OrthoDB" id="5148566at2"/>
<dbReference type="STRING" id="1043493.SAMN05421637_2102"/>
<evidence type="ECO:0000313" key="3">
    <source>
        <dbReference type="Proteomes" id="UP000183315"/>
    </source>
</evidence>
<dbReference type="eggNOG" id="COG4268">
    <property type="taxonomic scope" value="Bacteria"/>
</dbReference>
<sequence length="410" mass="44141">MSHLEFDELDRDGAVVALESSVAARLARIRLLAVEPTSAGHWRIVPTGVVGSATLGDRTFTVRPKDGVPIERLMFLLSYARNPGWIADEWTAAEATDNPLLVLAEAFTRALEGALVAGPLQGYVRVDDDSTTVRGRVDHQAQIRRRRGLVFPTHVSFDDYSVDIAENRIVKGAALLVHGIPNLSNSTRRRLTHVIAKLEGTRPVRPGDAIPPWRPTRLNHRYQTALHIGELALRALSLDLGSDGAPPLPAFAVDMAAAFEDFLSAALTQEASRRGLTLELQASSMLDHDASVVLRPDIVQLSGGRTVAIIDAKYKTARERGARNADVYQLLAYCTALGTDTAWLVHAGGANTRGEGPAISIRGADITVRQWTLDLAASPNDVLAQVSALAERVLVGGSLEPLAAAYQESA</sequence>
<feature type="domain" description="HTH cro/C1-type" evidence="1">
    <location>
        <begin position="319"/>
        <end position="344"/>
    </location>
</feature>
<dbReference type="InterPro" id="IPR001387">
    <property type="entry name" value="Cro/C1-type_HTH"/>
</dbReference>
<evidence type="ECO:0000313" key="2">
    <source>
        <dbReference type="EMBL" id="SEJ51641.1"/>
    </source>
</evidence>
<dbReference type="PROSITE" id="PS50943">
    <property type="entry name" value="HTH_CROC1"/>
    <property type="match status" value="1"/>
</dbReference>
<dbReference type="Proteomes" id="UP000183315">
    <property type="component" value="Unassembled WGS sequence"/>
</dbReference>
<dbReference type="Pfam" id="PF10117">
    <property type="entry name" value="McrBC"/>
    <property type="match status" value="1"/>
</dbReference>
<keyword evidence="3" id="KW-1185">Reference proteome</keyword>
<dbReference type="InterPro" id="IPR019292">
    <property type="entry name" value="McrC"/>
</dbReference>
<evidence type="ECO:0000259" key="1">
    <source>
        <dbReference type="PROSITE" id="PS50943"/>
    </source>
</evidence>
<dbReference type="PANTHER" id="PTHR38733:SF1">
    <property type="entry name" value="TYPE IV METHYL-DIRECTED RESTRICTION ENZYME ECOKMCRBC"/>
    <property type="match status" value="1"/>
</dbReference>
<dbReference type="AlphaFoldDB" id="A0A1H6ZE15"/>
<name>A0A1H6ZE15_9MICO</name>
<protein>
    <submittedName>
        <fullName evidence="2">5-methylcytosine-specific restriction enzyme subunit McrC</fullName>
    </submittedName>
</protein>
<gene>
    <name evidence="2" type="ORF">SAMN05421637_2102</name>
</gene>
<organism evidence="2 3">
    <name type="scientific">Demequina mangrovi</name>
    <dbReference type="NCBI Taxonomy" id="1043493"/>
    <lineage>
        <taxon>Bacteria</taxon>
        <taxon>Bacillati</taxon>
        <taxon>Actinomycetota</taxon>
        <taxon>Actinomycetes</taxon>
        <taxon>Micrococcales</taxon>
        <taxon>Demequinaceae</taxon>
        <taxon>Demequina</taxon>
    </lineage>
</organism>